<reference evidence="1" key="1">
    <citation type="submission" date="2023-03" db="EMBL/GenBank/DDBJ databases">
        <authorList>
            <person name="Shen W."/>
            <person name="Cai J."/>
        </authorList>
    </citation>
    <scope>NUCLEOTIDE SEQUENCE</scope>
    <source>
        <strain evidence="1">P66-3</strain>
    </source>
</reference>
<dbReference type="RefSeq" id="WP_311815875.1">
    <property type="nucleotide sequence ID" value="NZ_JARQAJ010000003.1"/>
</dbReference>
<proteinExistence type="predicted"/>
<name>A0ABU3FA20_9ENTE</name>
<organism evidence="1 2">
    <name type="scientific">Enterococcus xiangfangensis</name>
    <dbReference type="NCBI Taxonomy" id="1296537"/>
    <lineage>
        <taxon>Bacteria</taxon>
        <taxon>Bacillati</taxon>
        <taxon>Bacillota</taxon>
        <taxon>Bacilli</taxon>
        <taxon>Lactobacillales</taxon>
        <taxon>Enterococcaceae</taxon>
        <taxon>Enterococcus</taxon>
    </lineage>
</organism>
<sequence length="161" mass="18772">MEMLDLLGEKNSDVKKAIQFLLNVNIEESESYRNKQHFTPVSENDPVRTSYCTQQEHAIDWFFSKTLWYKNMNKNAVGIDLSKLIRNIQCVPLIIYLAIASNTITEDNAEILIKEIVKRVKQSSGLDQKNVRFMEKKELLNLLDNAHEKEWSNTIAQRLIE</sequence>
<gene>
    <name evidence="1" type="ORF">P7H27_06995</name>
</gene>
<accession>A0ABU3FA20</accession>
<evidence type="ECO:0000313" key="1">
    <source>
        <dbReference type="EMBL" id="MDT2759509.1"/>
    </source>
</evidence>
<keyword evidence="2" id="KW-1185">Reference proteome</keyword>
<comment type="caution">
    <text evidence="1">The sequence shown here is derived from an EMBL/GenBank/DDBJ whole genome shotgun (WGS) entry which is preliminary data.</text>
</comment>
<evidence type="ECO:0000313" key="2">
    <source>
        <dbReference type="Proteomes" id="UP001181046"/>
    </source>
</evidence>
<protein>
    <submittedName>
        <fullName evidence="1">Uncharacterized protein</fullName>
    </submittedName>
</protein>
<dbReference type="Proteomes" id="UP001181046">
    <property type="component" value="Unassembled WGS sequence"/>
</dbReference>
<dbReference type="EMBL" id="JARQAJ010000003">
    <property type="protein sequence ID" value="MDT2759509.1"/>
    <property type="molecule type" value="Genomic_DNA"/>
</dbReference>